<dbReference type="Pfam" id="PF00535">
    <property type="entry name" value="Glycos_transf_2"/>
    <property type="match status" value="1"/>
</dbReference>
<gene>
    <name evidence="2" type="ORF">G6534_12140</name>
</gene>
<protein>
    <submittedName>
        <fullName evidence="2">Glycosyltransferase family 2 protein</fullName>
    </submittedName>
</protein>
<sequence length="74" mass="8477">MDNKISVVIRTYNEEKHIGEVLESLQKQTYKNYEIVIVDSGSTDGTVEILKKFDTKLVFIEKKNLIIAMQVTSV</sequence>
<geneLocation type="plasmid" evidence="3">
    <name>plnt-1</name>
</geneLocation>
<dbReference type="GO" id="GO:0016740">
    <property type="term" value="F:transferase activity"/>
    <property type="evidence" value="ECO:0007669"/>
    <property type="project" value="UniProtKB-KW"/>
</dbReference>
<keyword evidence="2" id="KW-0808">Transferase</keyword>
<keyword evidence="2" id="KW-0614">Plasmid</keyword>
<dbReference type="RefSeq" id="WP_182083323.1">
    <property type="nucleotide sequence ID" value="NZ_CP049367.1"/>
</dbReference>
<name>A0A7L7L0X8_9LACO</name>
<dbReference type="SUPFAM" id="SSF53448">
    <property type="entry name" value="Nucleotide-diphospho-sugar transferases"/>
    <property type="match status" value="1"/>
</dbReference>
<keyword evidence="3" id="KW-1185">Reference proteome</keyword>
<dbReference type="Proteomes" id="UP000514410">
    <property type="component" value="Plasmid pLNT-1"/>
</dbReference>
<reference evidence="2 3" key="1">
    <citation type="submission" date="2020-02" db="EMBL/GenBank/DDBJ databases">
        <title>Complete Genome Sequence of Lactobacillus sp. NFFJ11 Isolated from animal feed.</title>
        <authorList>
            <person name="Jung J.Y."/>
        </authorList>
    </citation>
    <scope>NUCLEOTIDE SEQUENCE [LARGE SCALE GENOMIC DNA]</scope>
    <source>
        <strain evidence="2 3">NFFJ11</strain>
        <plasmid evidence="3">plnt-1</plasmid>
    </source>
</reference>
<evidence type="ECO:0000259" key="1">
    <source>
        <dbReference type="Pfam" id="PF00535"/>
    </source>
</evidence>
<evidence type="ECO:0000313" key="2">
    <source>
        <dbReference type="EMBL" id="QMT85456.1"/>
    </source>
</evidence>
<dbReference type="InterPro" id="IPR029044">
    <property type="entry name" value="Nucleotide-diphossugar_trans"/>
</dbReference>
<dbReference type="Gene3D" id="3.90.550.10">
    <property type="entry name" value="Spore Coat Polysaccharide Biosynthesis Protein SpsA, Chain A"/>
    <property type="match status" value="1"/>
</dbReference>
<dbReference type="AlphaFoldDB" id="A0A7L7L0X8"/>
<evidence type="ECO:0000313" key="3">
    <source>
        <dbReference type="Proteomes" id="UP000514410"/>
    </source>
</evidence>
<feature type="domain" description="Glycosyltransferase 2-like" evidence="1">
    <location>
        <begin position="6"/>
        <end position="61"/>
    </location>
</feature>
<accession>A0A7L7L0X8</accession>
<dbReference type="CDD" id="cd00761">
    <property type="entry name" value="Glyco_tranf_GTA_type"/>
    <property type="match status" value="1"/>
</dbReference>
<dbReference type="EMBL" id="CP049367">
    <property type="protein sequence ID" value="QMT85456.1"/>
    <property type="molecule type" value="Genomic_DNA"/>
</dbReference>
<dbReference type="InterPro" id="IPR001173">
    <property type="entry name" value="Glyco_trans_2-like"/>
</dbReference>
<dbReference type="PANTHER" id="PTHR43630">
    <property type="entry name" value="POLY-BETA-1,6-N-ACETYL-D-GLUCOSAMINE SYNTHASE"/>
    <property type="match status" value="1"/>
</dbReference>
<dbReference type="PANTHER" id="PTHR43630:SF2">
    <property type="entry name" value="GLYCOSYLTRANSFERASE"/>
    <property type="match status" value="1"/>
</dbReference>
<proteinExistence type="predicted"/>
<organism evidence="2 3">
    <name type="scientific">Companilactobacillus pabuli</name>
    <dbReference type="NCBI Taxonomy" id="2714036"/>
    <lineage>
        <taxon>Bacteria</taxon>
        <taxon>Bacillati</taxon>
        <taxon>Bacillota</taxon>
        <taxon>Bacilli</taxon>
        <taxon>Lactobacillales</taxon>
        <taxon>Lactobacillaceae</taxon>
        <taxon>Companilactobacillus</taxon>
    </lineage>
</organism>
<dbReference type="KEGG" id="cpab:G6534_12140"/>